<proteinExistence type="predicted"/>
<protein>
    <submittedName>
        <fullName evidence="2">Uncharacterized protein</fullName>
    </submittedName>
</protein>
<evidence type="ECO:0000313" key="2">
    <source>
        <dbReference type="EMBL" id="KWV48806.1"/>
    </source>
</evidence>
<keyword evidence="1" id="KW-0732">Signal</keyword>
<reference evidence="2 3" key="1">
    <citation type="submission" date="2015-11" db="EMBL/GenBank/DDBJ databases">
        <title>Draft Genome Sequence of the Strain BR 10303 (Bradyrhizobium sp.) isolated from nodules of Centrolobium paraense.</title>
        <authorList>
            <person name="Zelli J.E."/>
            <person name="Simoes-Araujo J.L."/>
            <person name="Barauna A.C."/>
            <person name="Silva K."/>
        </authorList>
    </citation>
    <scope>NUCLEOTIDE SEQUENCE [LARGE SCALE GENOMIC DNA]</scope>
    <source>
        <strain evidence="2 3">BR 10303</strain>
    </source>
</reference>
<dbReference type="RefSeq" id="WP_066513174.1">
    <property type="nucleotide sequence ID" value="NZ_LNCU01000106.1"/>
</dbReference>
<name>A0A109JH46_9BRAD</name>
<evidence type="ECO:0000313" key="3">
    <source>
        <dbReference type="Proteomes" id="UP000057737"/>
    </source>
</evidence>
<dbReference type="AlphaFoldDB" id="A0A109JH46"/>
<accession>A0A109JH46</accession>
<sequence length="117" mass="12189">MRIFTASVIVGALSLGTPAWAQAQGTQPKAPPQAQSEESTVIRSIQVVDIKDLQPDVRSKVEAVVSKASPDDLQKLRGSIDASPEAVSALKAKGLNSSHVVAVNLTNGVLTLFAKTA</sequence>
<dbReference type="OrthoDB" id="8161486at2"/>
<feature type="chain" id="PRO_5007136800" evidence="1">
    <location>
        <begin position="24"/>
        <end position="117"/>
    </location>
</feature>
<evidence type="ECO:0000256" key="1">
    <source>
        <dbReference type="SAM" id="SignalP"/>
    </source>
</evidence>
<gene>
    <name evidence="2" type="ORF">AS156_17525</name>
</gene>
<keyword evidence="3" id="KW-1185">Reference proteome</keyword>
<comment type="caution">
    <text evidence="2">The sequence shown here is derived from an EMBL/GenBank/DDBJ whole genome shotgun (WGS) entry which is preliminary data.</text>
</comment>
<dbReference type="EMBL" id="LNCU01000106">
    <property type="protein sequence ID" value="KWV48806.1"/>
    <property type="molecule type" value="Genomic_DNA"/>
</dbReference>
<dbReference type="Proteomes" id="UP000057737">
    <property type="component" value="Unassembled WGS sequence"/>
</dbReference>
<feature type="signal peptide" evidence="1">
    <location>
        <begin position="1"/>
        <end position="23"/>
    </location>
</feature>
<organism evidence="2 3">
    <name type="scientific">Bradyrhizobium macuxiense</name>
    <dbReference type="NCBI Taxonomy" id="1755647"/>
    <lineage>
        <taxon>Bacteria</taxon>
        <taxon>Pseudomonadati</taxon>
        <taxon>Pseudomonadota</taxon>
        <taxon>Alphaproteobacteria</taxon>
        <taxon>Hyphomicrobiales</taxon>
        <taxon>Nitrobacteraceae</taxon>
        <taxon>Bradyrhizobium</taxon>
    </lineage>
</organism>